<sequence length="59" mass="6560">MDALIQSDRKRILGHQPNLTAEGMRETVERLIFETQLTPGQKRADAGSRGREQKSPSPG</sequence>
<name>A0A9P9G4K6_FUSRE</name>
<reference evidence="2" key="1">
    <citation type="journal article" date="2021" name="Nat. Commun.">
        <title>Genetic determinants of endophytism in the Arabidopsis root mycobiome.</title>
        <authorList>
            <person name="Mesny F."/>
            <person name="Miyauchi S."/>
            <person name="Thiergart T."/>
            <person name="Pickel B."/>
            <person name="Atanasova L."/>
            <person name="Karlsson M."/>
            <person name="Huettel B."/>
            <person name="Barry K.W."/>
            <person name="Haridas S."/>
            <person name="Chen C."/>
            <person name="Bauer D."/>
            <person name="Andreopoulos W."/>
            <person name="Pangilinan J."/>
            <person name="LaButti K."/>
            <person name="Riley R."/>
            <person name="Lipzen A."/>
            <person name="Clum A."/>
            <person name="Drula E."/>
            <person name="Henrissat B."/>
            <person name="Kohler A."/>
            <person name="Grigoriev I.V."/>
            <person name="Martin F.M."/>
            <person name="Hacquard S."/>
        </authorList>
    </citation>
    <scope>NUCLEOTIDE SEQUENCE</scope>
    <source>
        <strain evidence="2">MPI-CAGE-AT-0023</strain>
    </source>
</reference>
<dbReference type="GeneID" id="70224057"/>
<gene>
    <name evidence="2" type="ORF">BKA55DRAFT_582182</name>
</gene>
<accession>A0A9P9G4K6</accession>
<evidence type="ECO:0000313" key="3">
    <source>
        <dbReference type="Proteomes" id="UP000720189"/>
    </source>
</evidence>
<dbReference type="OrthoDB" id="4904114at2759"/>
<dbReference type="EMBL" id="JAGMUX010000021">
    <property type="protein sequence ID" value="KAH7231309.1"/>
    <property type="molecule type" value="Genomic_DNA"/>
</dbReference>
<evidence type="ECO:0000313" key="2">
    <source>
        <dbReference type="EMBL" id="KAH7231309.1"/>
    </source>
</evidence>
<dbReference type="AlphaFoldDB" id="A0A9P9G4K6"/>
<protein>
    <submittedName>
        <fullName evidence="2">Uncharacterized protein</fullName>
    </submittedName>
</protein>
<dbReference type="RefSeq" id="XP_046043418.1">
    <property type="nucleotide sequence ID" value="XM_046194103.1"/>
</dbReference>
<organism evidence="2 3">
    <name type="scientific">Fusarium redolens</name>
    <dbReference type="NCBI Taxonomy" id="48865"/>
    <lineage>
        <taxon>Eukaryota</taxon>
        <taxon>Fungi</taxon>
        <taxon>Dikarya</taxon>
        <taxon>Ascomycota</taxon>
        <taxon>Pezizomycotina</taxon>
        <taxon>Sordariomycetes</taxon>
        <taxon>Hypocreomycetidae</taxon>
        <taxon>Hypocreales</taxon>
        <taxon>Nectriaceae</taxon>
        <taxon>Fusarium</taxon>
        <taxon>Fusarium redolens species complex</taxon>
    </lineage>
</organism>
<dbReference type="Proteomes" id="UP000720189">
    <property type="component" value="Unassembled WGS sequence"/>
</dbReference>
<feature type="region of interest" description="Disordered" evidence="1">
    <location>
        <begin position="35"/>
        <end position="59"/>
    </location>
</feature>
<comment type="caution">
    <text evidence="2">The sequence shown here is derived from an EMBL/GenBank/DDBJ whole genome shotgun (WGS) entry which is preliminary data.</text>
</comment>
<proteinExistence type="predicted"/>
<evidence type="ECO:0000256" key="1">
    <source>
        <dbReference type="SAM" id="MobiDB-lite"/>
    </source>
</evidence>
<feature type="compositionally biased region" description="Basic and acidic residues" evidence="1">
    <location>
        <begin position="42"/>
        <end position="59"/>
    </location>
</feature>
<keyword evidence="3" id="KW-1185">Reference proteome</keyword>